<organism evidence="2 3">
    <name type="scientific">Desulfuromonas versatilis</name>
    <dbReference type="NCBI Taxonomy" id="2802975"/>
    <lineage>
        <taxon>Bacteria</taxon>
        <taxon>Pseudomonadati</taxon>
        <taxon>Thermodesulfobacteriota</taxon>
        <taxon>Desulfuromonadia</taxon>
        <taxon>Desulfuromonadales</taxon>
        <taxon>Desulfuromonadaceae</taxon>
        <taxon>Desulfuromonas</taxon>
    </lineage>
</organism>
<evidence type="ECO:0000313" key="3">
    <source>
        <dbReference type="Proteomes" id="UP001319827"/>
    </source>
</evidence>
<gene>
    <name evidence="2" type="ORF">DESUT3_05620</name>
</gene>
<dbReference type="Pfam" id="PF10028">
    <property type="entry name" value="DUF2270"/>
    <property type="match status" value="1"/>
</dbReference>
<keyword evidence="1" id="KW-1133">Transmembrane helix</keyword>
<keyword evidence="1" id="KW-0812">Transmembrane</keyword>
<accession>A0ABM8HRD5</accession>
<reference evidence="2 3" key="1">
    <citation type="journal article" date="2016" name="C (Basel)">
        <title>Selective Growth of and Electricity Production by Marine Exoelectrogenic Bacteria in Self-Aggregated Hydrogel of Microbially Reduced Graphene Oxide.</title>
        <authorList>
            <person name="Yoshida N."/>
            <person name="Goto Y."/>
            <person name="Miyata Y."/>
        </authorList>
    </citation>
    <scope>NUCLEOTIDE SEQUENCE [LARGE SCALE GENOMIC DNA]</scope>
    <source>
        <strain evidence="2 3">NIT-T3</strain>
    </source>
</reference>
<feature type="transmembrane region" description="Helical" evidence="1">
    <location>
        <begin position="144"/>
        <end position="165"/>
    </location>
</feature>
<keyword evidence="1" id="KW-0472">Membrane</keyword>
<dbReference type="PIRSF" id="PIRSF015000">
    <property type="entry name" value="UCP01500"/>
    <property type="match status" value="1"/>
</dbReference>
<dbReference type="Proteomes" id="UP001319827">
    <property type="component" value="Chromosome"/>
</dbReference>
<proteinExistence type="predicted"/>
<name>A0ABM8HRD5_9BACT</name>
<dbReference type="RefSeq" id="WP_221250964.1">
    <property type="nucleotide sequence ID" value="NZ_AP024355.1"/>
</dbReference>
<reference evidence="2 3" key="2">
    <citation type="journal article" date="2021" name="Int. J. Syst. Evol. Microbiol.">
        <title>Isolation and Polyphasic Characterization of Desulfuromonas versatilis sp. Nov., an Electrogenic Bacteria Capable of Versatile Metabolism Isolated from a Graphene Oxide-Reducing Enrichment Culture.</title>
        <authorList>
            <person name="Xie L."/>
            <person name="Yoshida N."/>
            <person name="Ishii S."/>
            <person name="Meng L."/>
        </authorList>
    </citation>
    <scope>NUCLEOTIDE SEQUENCE [LARGE SCALE GENOMIC DNA]</scope>
    <source>
        <strain evidence="2 3">NIT-T3</strain>
    </source>
</reference>
<evidence type="ECO:0000256" key="1">
    <source>
        <dbReference type="SAM" id="Phobius"/>
    </source>
</evidence>
<feature type="transmembrane region" description="Helical" evidence="1">
    <location>
        <begin position="62"/>
        <end position="80"/>
    </location>
</feature>
<dbReference type="EMBL" id="AP024355">
    <property type="protein sequence ID" value="BCR03493.1"/>
    <property type="molecule type" value="Genomic_DNA"/>
</dbReference>
<keyword evidence="3" id="KW-1185">Reference proteome</keyword>
<protein>
    <submittedName>
        <fullName evidence="2">Membrane protein</fullName>
    </submittedName>
</protein>
<dbReference type="InterPro" id="IPR014470">
    <property type="entry name" value="UCP01500"/>
</dbReference>
<sequence length="231" mass="26900">MVEERRENRQLSTGETITALMHYYRGEVTRSLAWRERLDRTTNWSVGTTAAFLGFGFSHPEIIHAFFLFGLAIAYILLYVESRRYRFFDAYEYRVKLIHQNFVADVLLERMDSETASRWRQALAKDLLHPRYKMTLVQAMGRRIYANYIFLFVVLVAGWLLKMLLHPQPAHTWGQFLEQAGAGVIPGWVTLLFIFAFLLHLVVLMRIGRKAKGGEETLILGARPDEERQSD</sequence>
<evidence type="ECO:0000313" key="2">
    <source>
        <dbReference type="EMBL" id="BCR03493.1"/>
    </source>
</evidence>
<feature type="transmembrane region" description="Helical" evidence="1">
    <location>
        <begin position="185"/>
        <end position="204"/>
    </location>
</feature>